<gene>
    <name evidence="2" type="ORF">PSI22_17955</name>
</gene>
<dbReference type="RefSeq" id="WP_273580928.1">
    <property type="nucleotide sequence ID" value="NZ_JAQRFO010000054.1"/>
</dbReference>
<sequence length="336" mass="38513">MESCSRNDEGWIYCRGNQTIDEDKALEKRIHVLKRIMRALKDHEERRKACGGKHYTGLDESIYYDSCGNIMSADEVFEQNGWVKGTESLFVSSYDGINRLSDTVDEYYPMNIAIRSVRERRISINPLILKENAEAIYLLTRAWEPHEFLSEAAEIILSSILDDIYGQRKELLVALLVGKGFIKEQKIVKEFNKDIRGGIETAFIDQSIRFVPKMISSRVIRSVIVATIVHNMVNLIAINNPFFLRKRAGIIKGANIAVLLLTNYGVIEKLSKSARRLKINYPKVYQKLDEAKLTLAYHFFEDIFDELLQLFEITSANATDQAFLQAISKLLNNYSV</sequence>
<evidence type="ECO:0000313" key="2">
    <source>
        <dbReference type="EMBL" id="MDC9623468.1"/>
    </source>
</evidence>
<keyword evidence="1" id="KW-1133">Transmembrane helix</keyword>
<accession>A0ABT5M6Z5</accession>
<keyword evidence="1" id="KW-0812">Transmembrane</keyword>
<reference evidence="2 3" key="1">
    <citation type="submission" date="2023-02" db="EMBL/GenBank/DDBJ databases">
        <title>Entomopathogenic bacteria.</title>
        <authorList>
            <person name="Machado R.A."/>
        </authorList>
    </citation>
    <scope>NUCLEOTIDE SEQUENCE [LARGE SCALE GENOMIC DNA]</scope>
    <source>
        <strain evidence="2 3">XENO-7</strain>
    </source>
</reference>
<dbReference type="EMBL" id="JAQRFO010000054">
    <property type="protein sequence ID" value="MDC9623468.1"/>
    <property type="molecule type" value="Genomic_DNA"/>
</dbReference>
<keyword evidence="1" id="KW-0472">Membrane</keyword>
<name>A0ABT5M6Z5_9GAMM</name>
<organism evidence="2 3">
    <name type="scientific">Xenorhabdus aichiensis</name>
    <dbReference type="NCBI Taxonomy" id="3025874"/>
    <lineage>
        <taxon>Bacteria</taxon>
        <taxon>Pseudomonadati</taxon>
        <taxon>Pseudomonadota</taxon>
        <taxon>Gammaproteobacteria</taxon>
        <taxon>Enterobacterales</taxon>
        <taxon>Morganellaceae</taxon>
        <taxon>Xenorhabdus</taxon>
    </lineage>
</organism>
<dbReference type="Proteomes" id="UP001214757">
    <property type="component" value="Unassembled WGS sequence"/>
</dbReference>
<protein>
    <submittedName>
        <fullName evidence="2">Uncharacterized protein</fullName>
    </submittedName>
</protein>
<evidence type="ECO:0000256" key="1">
    <source>
        <dbReference type="SAM" id="Phobius"/>
    </source>
</evidence>
<feature type="transmembrane region" description="Helical" evidence="1">
    <location>
        <begin position="219"/>
        <end position="238"/>
    </location>
</feature>
<evidence type="ECO:0000313" key="3">
    <source>
        <dbReference type="Proteomes" id="UP001214757"/>
    </source>
</evidence>
<proteinExistence type="predicted"/>
<keyword evidence="3" id="KW-1185">Reference proteome</keyword>
<comment type="caution">
    <text evidence="2">The sequence shown here is derived from an EMBL/GenBank/DDBJ whole genome shotgun (WGS) entry which is preliminary data.</text>
</comment>
<feature type="transmembrane region" description="Helical" evidence="1">
    <location>
        <begin position="250"/>
        <end position="267"/>
    </location>
</feature>